<dbReference type="SUPFAM" id="SSF51905">
    <property type="entry name" value="FAD/NAD(P)-binding domain"/>
    <property type="match status" value="2"/>
</dbReference>
<accession>U1HJQ1</accession>
<dbReference type="GO" id="GO:0050660">
    <property type="term" value="F:flavin adenine dinucleotide binding"/>
    <property type="evidence" value="ECO:0007669"/>
    <property type="project" value="InterPro"/>
</dbReference>
<dbReference type="OMA" id="WCVSELA"/>
<dbReference type="InterPro" id="IPR036188">
    <property type="entry name" value="FAD/NAD-bd_sf"/>
</dbReference>
<keyword evidence="5" id="KW-0560">Oxidoreductase</keyword>
<evidence type="ECO:0000256" key="5">
    <source>
        <dbReference type="ARBA" id="ARBA00023002"/>
    </source>
</evidence>
<evidence type="ECO:0000313" key="8">
    <source>
        <dbReference type="Proteomes" id="UP000019373"/>
    </source>
</evidence>
<dbReference type="eggNOG" id="KOG1399">
    <property type="taxonomic scope" value="Eukaryota"/>
</dbReference>
<feature type="compositionally biased region" description="Basic and acidic residues" evidence="6">
    <location>
        <begin position="375"/>
        <end position="386"/>
    </location>
</feature>
<dbReference type="PANTHER" id="PTHR23023">
    <property type="entry name" value="DIMETHYLANILINE MONOOXYGENASE"/>
    <property type="match status" value="1"/>
</dbReference>
<dbReference type="GO" id="GO:0004499">
    <property type="term" value="F:N,N-dimethylaniline monooxygenase activity"/>
    <property type="evidence" value="ECO:0007669"/>
    <property type="project" value="InterPro"/>
</dbReference>
<keyword evidence="8" id="KW-1185">Reference proteome</keyword>
<feature type="region of interest" description="Disordered" evidence="6">
    <location>
        <begin position="374"/>
        <end position="398"/>
    </location>
</feature>
<dbReference type="InterPro" id="IPR000960">
    <property type="entry name" value="Flavin_mOase"/>
</dbReference>
<evidence type="ECO:0000256" key="2">
    <source>
        <dbReference type="ARBA" id="ARBA00022630"/>
    </source>
</evidence>
<dbReference type="Proteomes" id="UP000019373">
    <property type="component" value="Unassembled WGS sequence"/>
</dbReference>
<dbReference type="OrthoDB" id="66881at2759"/>
<proteinExistence type="inferred from homology"/>
<dbReference type="HOGENOM" id="CLU_006909_8_1_1"/>
<keyword evidence="4" id="KW-0521">NADP</keyword>
<dbReference type="GO" id="GO:0050661">
    <property type="term" value="F:NADP binding"/>
    <property type="evidence" value="ECO:0007669"/>
    <property type="project" value="InterPro"/>
</dbReference>
<evidence type="ECO:0000256" key="1">
    <source>
        <dbReference type="ARBA" id="ARBA00009183"/>
    </source>
</evidence>
<dbReference type="Pfam" id="PF00743">
    <property type="entry name" value="FMO-like"/>
    <property type="match status" value="1"/>
</dbReference>
<name>U1HJQ1_ENDPU</name>
<dbReference type="AlphaFoldDB" id="U1HJQ1"/>
<organism evidence="7 8">
    <name type="scientific">Endocarpon pusillum (strain Z07020 / HMAS-L-300199)</name>
    <name type="common">Lichen-forming fungus</name>
    <dbReference type="NCBI Taxonomy" id="1263415"/>
    <lineage>
        <taxon>Eukaryota</taxon>
        <taxon>Fungi</taxon>
        <taxon>Dikarya</taxon>
        <taxon>Ascomycota</taxon>
        <taxon>Pezizomycotina</taxon>
        <taxon>Eurotiomycetes</taxon>
        <taxon>Chaetothyriomycetidae</taxon>
        <taxon>Verrucariales</taxon>
        <taxon>Verrucariaceae</taxon>
        <taxon>Endocarpon</taxon>
    </lineage>
</organism>
<evidence type="ECO:0000256" key="3">
    <source>
        <dbReference type="ARBA" id="ARBA00022827"/>
    </source>
</evidence>
<evidence type="ECO:0000313" key="7">
    <source>
        <dbReference type="EMBL" id="ERF70480.1"/>
    </source>
</evidence>
<dbReference type="InterPro" id="IPR050346">
    <property type="entry name" value="FMO-like"/>
</dbReference>
<keyword evidence="3" id="KW-0274">FAD</keyword>
<comment type="similarity">
    <text evidence="1">Belongs to the FMO family.</text>
</comment>
<evidence type="ECO:0000256" key="4">
    <source>
        <dbReference type="ARBA" id="ARBA00022857"/>
    </source>
</evidence>
<reference evidence="8" key="1">
    <citation type="journal article" date="2014" name="BMC Genomics">
        <title>Genome characteristics reveal the impact of lichenization on lichen-forming fungus Endocarpon pusillum Hedwig (Verrucariales, Ascomycota).</title>
        <authorList>
            <person name="Wang Y.-Y."/>
            <person name="Liu B."/>
            <person name="Zhang X.-Y."/>
            <person name="Zhou Q.-M."/>
            <person name="Zhang T."/>
            <person name="Li H."/>
            <person name="Yu Y.-F."/>
            <person name="Zhang X.-L."/>
            <person name="Hao X.-Y."/>
            <person name="Wang M."/>
            <person name="Wang L."/>
            <person name="Wei J.-C."/>
        </authorList>
    </citation>
    <scope>NUCLEOTIDE SEQUENCE [LARGE SCALE GENOMIC DNA]</scope>
    <source>
        <strain evidence="8">Z07020 / HMAS-L-300199</strain>
    </source>
</reference>
<dbReference type="GeneID" id="19244052"/>
<evidence type="ECO:0000256" key="6">
    <source>
        <dbReference type="SAM" id="MobiDB-lite"/>
    </source>
</evidence>
<dbReference type="RefSeq" id="XP_007803877.1">
    <property type="nucleotide sequence ID" value="XM_007805686.1"/>
</dbReference>
<dbReference type="EMBL" id="KE721312">
    <property type="protein sequence ID" value="ERF70480.1"/>
    <property type="molecule type" value="Genomic_DNA"/>
</dbReference>
<dbReference type="Gene3D" id="3.50.50.60">
    <property type="entry name" value="FAD/NAD(P)-binding domain"/>
    <property type="match status" value="2"/>
</dbReference>
<keyword evidence="2" id="KW-0285">Flavoprotein</keyword>
<protein>
    <recommendedName>
        <fullName evidence="9">FAD/NAD(P)-binding domain-containing protein</fullName>
    </recommendedName>
</protein>
<gene>
    <name evidence="7" type="ORF">EPUS_09222</name>
</gene>
<evidence type="ECO:0008006" key="9">
    <source>
        <dbReference type="Google" id="ProtNLM"/>
    </source>
</evidence>
<sequence length="596" mass="67712">MENTNIAIIGLGPAGLTALKTLREEGFNATAFERRDKVGGVWSYSSNTTFTTVLDETVSNTSKFVSGFSDFPFPNDSPAYFTSARAADYLESYARHFNLLQHVRFHTTVEVVVRNASNSTWDVHIINSDGHSILTFDKVVFAHGCEGIPAFPPMKNRDKFKGIVLHAQAYRDSALLKQKRILVVGNGNTACELSVTLAKSASKVYQSYRRGRIMLSRHGDDGVPLDSQFTWPDLRLKYFLDSTIPWLTWPLADRFMRKRMIAHAARSEQVWPGESRAKRLKRTEKKMREEWRLLPCASIAHVHPAVQEDYIPAIRMGDITPLHGFKDFAGENQVLLADDALVEVDAVIFCTGYEMDFSIMPELEIDGACGMPLKRAGDGTRQRSMDDTENSSDSGQRQQPRLPRLFQMIFPPRHASSIAFLSWLAPQESVWCVSELAAIAVTQIWVAETANSKGLYEMQQRPSTYRSPALLPPASKMNAQVDVYHAWFRTAWQKERSVRSGYVHHAHSFYRFLHEAAGTGLYQNLDHVLTTRGIRLWWKDRELWTWLAKGPMNAYAWRLFNTNPKAIPGCGRKVCPEARTMVKEAYEACEEYKRQK</sequence>
<dbReference type="InterPro" id="IPR020946">
    <property type="entry name" value="Flavin_mOase-like"/>
</dbReference>
<dbReference type="PRINTS" id="PR00370">
    <property type="entry name" value="FMOXYGENASE"/>
</dbReference>